<organism evidence="2 3">
    <name type="scientific">Ancylobacter rudongensis</name>
    <dbReference type="NCBI Taxonomy" id="177413"/>
    <lineage>
        <taxon>Bacteria</taxon>
        <taxon>Pseudomonadati</taxon>
        <taxon>Pseudomonadota</taxon>
        <taxon>Alphaproteobacteria</taxon>
        <taxon>Hyphomicrobiales</taxon>
        <taxon>Xanthobacteraceae</taxon>
        <taxon>Ancylobacter</taxon>
    </lineage>
</organism>
<evidence type="ECO:0000256" key="1">
    <source>
        <dbReference type="SAM" id="Phobius"/>
    </source>
</evidence>
<accession>A0A1G4QAA0</accession>
<keyword evidence="1" id="KW-1133">Transmembrane helix</keyword>
<name>A0A1G4QAA0_9HYPH</name>
<reference evidence="3" key="1">
    <citation type="submission" date="2016-10" db="EMBL/GenBank/DDBJ databases">
        <authorList>
            <person name="Varghese N."/>
            <person name="Submissions S."/>
        </authorList>
    </citation>
    <scope>NUCLEOTIDE SEQUENCE [LARGE SCALE GENOMIC DNA]</scope>
    <source>
        <strain evidence="3">CGMCC 1.1761</strain>
    </source>
</reference>
<feature type="transmembrane region" description="Helical" evidence="1">
    <location>
        <begin position="53"/>
        <end position="71"/>
    </location>
</feature>
<dbReference type="EMBL" id="FMTP01000001">
    <property type="protein sequence ID" value="SCW41258.1"/>
    <property type="molecule type" value="Genomic_DNA"/>
</dbReference>
<sequence>MGVGTYIAIYFIVWWVVIFAVLPFGVRSQHEDGTVIDGTEPGAPQRPLLLRKALVTTVVAAVIVLLFAWLVETERLRLDMFPMPFNLYELK</sequence>
<dbReference type="STRING" id="177413.SAMN05660859_1056"/>
<evidence type="ECO:0000313" key="3">
    <source>
        <dbReference type="Proteomes" id="UP000198889"/>
    </source>
</evidence>
<dbReference type="AlphaFoldDB" id="A0A1G4QAA0"/>
<dbReference type="Proteomes" id="UP000198889">
    <property type="component" value="Unassembled WGS sequence"/>
</dbReference>
<dbReference type="InterPro" id="IPR009935">
    <property type="entry name" value="DUF1467"/>
</dbReference>
<gene>
    <name evidence="2" type="ORF">SAMN05660859_1056</name>
</gene>
<protein>
    <submittedName>
        <fullName evidence="2">Predicted secreted protein</fullName>
    </submittedName>
</protein>
<feature type="transmembrane region" description="Helical" evidence="1">
    <location>
        <begin position="6"/>
        <end position="26"/>
    </location>
</feature>
<proteinExistence type="predicted"/>
<dbReference type="RefSeq" id="WP_091436716.1">
    <property type="nucleotide sequence ID" value="NZ_FMTP01000001.1"/>
</dbReference>
<keyword evidence="1" id="KW-0812">Transmembrane</keyword>
<evidence type="ECO:0000313" key="2">
    <source>
        <dbReference type="EMBL" id="SCW41258.1"/>
    </source>
</evidence>
<keyword evidence="1" id="KW-0472">Membrane</keyword>
<keyword evidence="3" id="KW-1185">Reference proteome</keyword>
<dbReference type="Pfam" id="PF07330">
    <property type="entry name" value="DUF1467"/>
    <property type="match status" value="1"/>
</dbReference>